<name>A0ABQ2ELZ9_9GAMM</name>
<dbReference type="EMBL" id="BMME01000002">
    <property type="protein sequence ID" value="GGK15846.1"/>
    <property type="molecule type" value="Genomic_DNA"/>
</dbReference>
<reference evidence="4" key="1">
    <citation type="journal article" date="2019" name="Int. J. Syst. Evol. Microbiol.">
        <title>The Global Catalogue of Microorganisms (GCM) 10K type strain sequencing project: providing services to taxonomists for standard genome sequencing and annotation.</title>
        <authorList>
            <consortium name="The Broad Institute Genomics Platform"/>
            <consortium name="The Broad Institute Genome Sequencing Center for Infectious Disease"/>
            <person name="Wu L."/>
            <person name="Ma J."/>
        </authorList>
    </citation>
    <scope>NUCLEOTIDE SEQUENCE [LARGE SCALE GENOMIC DNA]</scope>
    <source>
        <strain evidence="4">CGMCC 1.8985</strain>
    </source>
</reference>
<evidence type="ECO:0000313" key="3">
    <source>
        <dbReference type="EMBL" id="GGK15846.1"/>
    </source>
</evidence>
<evidence type="ECO:0000256" key="2">
    <source>
        <dbReference type="ARBA" id="ARBA00023002"/>
    </source>
</evidence>
<dbReference type="PANTHER" id="PTHR43669">
    <property type="entry name" value="5-KETO-D-GLUCONATE 5-REDUCTASE"/>
    <property type="match status" value="1"/>
</dbReference>
<dbReference type="Gene3D" id="3.40.50.720">
    <property type="entry name" value="NAD(P)-binding Rossmann-like Domain"/>
    <property type="match status" value="1"/>
</dbReference>
<accession>A0ABQ2ELZ9</accession>
<dbReference type="CDD" id="cd05233">
    <property type="entry name" value="SDR_c"/>
    <property type="match status" value="1"/>
</dbReference>
<evidence type="ECO:0000256" key="1">
    <source>
        <dbReference type="ARBA" id="ARBA00006484"/>
    </source>
</evidence>
<comment type="similarity">
    <text evidence="1">Belongs to the short-chain dehydrogenases/reductases (SDR) family.</text>
</comment>
<gene>
    <name evidence="3" type="primary">dauE</name>
    <name evidence="3" type="ORF">GCM10011394_26310</name>
</gene>
<dbReference type="PANTHER" id="PTHR43669:SF12">
    <property type="entry name" value="BLR5618 PROTEIN"/>
    <property type="match status" value="1"/>
</dbReference>
<protein>
    <submittedName>
        <fullName evidence="3">Aklaviketone reductase</fullName>
    </submittedName>
</protein>
<keyword evidence="2" id="KW-0560">Oxidoreductase</keyword>
<organism evidence="3 4">
    <name type="scientific">Luteimonas terricola</name>
    <dbReference type="NCBI Taxonomy" id="645597"/>
    <lineage>
        <taxon>Bacteria</taxon>
        <taxon>Pseudomonadati</taxon>
        <taxon>Pseudomonadota</taxon>
        <taxon>Gammaproteobacteria</taxon>
        <taxon>Lysobacterales</taxon>
        <taxon>Lysobacteraceae</taxon>
        <taxon>Luteimonas</taxon>
    </lineage>
</organism>
<dbReference type="InterPro" id="IPR002347">
    <property type="entry name" value="SDR_fam"/>
</dbReference>
<proteinExistence type="inferred from homology"/>
<evidence type="ECO:0000313" key="4">
    <source>
        <dbReference type="Proteomes" id="UP000599009"/>
    </source>
</evidence>
<keyword evidence="4" id="KW-1185">Reference proteome</keyword>
<dbReference type="SUPFAM" id="SSF51735">
    <property type="entry name" value="NAD(P)-binding Rossmann-fold domains"/>
    <property type="match status" value="1"/>
</dbReference>
<dbReference type="Proteomes" id="UP000599009">
    <property type="component" value="Unassembled WGS sequence"/>
</dbReference>
<dbReference type="RefSeq" id="WP_132986624.1">
    <property type="nucleotide sequence ID" value="NZ_BMME01000002.1"/>
</dbReference>
<comment type="caution">
    <text evidence="3">The sequence shown here is derived from an EMBL/GenBank/DDBJ whole genome shotgun (WGS) entry which is preliminary data.</text>
</comment>
<dbReference type="Pfam" id="PF00106">
    <property type="entry name" value="adh_short"/>
    <property type="match status" value="1"/>
</dbReference>
<dbReference type="InterPro" id="IPR036291">
    <property type="entry name" value="NAD(P)-bd_dom_sf"/>
</dbReference>
<sequence length="249" mass="26131">MSGRLIVLGATGSIGRAVVGQALADGRDVVAVARDARRLAQLEREHGRHAGIVTLAAAIASDDDAARLAARIQSLPGAPPLGMVAAIRGQAGRGRLLDARADFLQRRLDEDLLPHLFAARHLMPLLARQPDAGYVLVGGPGAEQPWAGYGHHSIGAAALRMLARVLHDEARALPLRVRMLSVDSPARTALNARHACERWPDAGAIARQALYLLDGGGCAQPLIRFPIGAAMAATPLPSAFPASKENPTP</sequence>